<dbReference type="GeneID" id="13399798"/>
<dbReference type="OrthoDB" id="3650611at2759"/>
<feature type="region of interest" description="Disordered" evidence="1">
    <location>
        <begin position="470"/>
        <end position="489"/>
    </location>
</feature>
<dbReference type="HOGENOM" id="CLU_307601_0_0_1"/>
<dbReference type="Proteomes" id="UP000008062">
    <property type="component" value="Chromosome 2"/>
</dbReference>
<name>F9X4J6_ZYMTI</name>
<evidence type="ECO:0000313" key="2">
    <source>
        <dbReference type="EMBL" id="EGP90469.1"/>
    </source>
</evidence>
<dbReference type="InParanoid" id="F9X4J6"/>
<proteinExistence type="predicted"/>
<sequence length="961" mass="108364">MLTSLCHRLISFCVSLVHHLYMSNGTGFKRGAVKKWFGMKSPNRHSDRMKVTIRMVFGSSAVPLKRNIPPETRLSMLPSILREMVKEHLLELRRDPAESIQNTETDWNYNTVVDFGDWRNHYLSAGLDGRYQVREVAHLFSDSDRDRIIPITVHISRSGHALSISAIPLESRSKYCYLSVGDDKTHITHNAALAQPEPSFHRYFGRCQIGNPNGAELVGVDVLTVKDQEISNFDDAFVLEELPARKKFYAPFVDEHSFASLLASIKSHITPLAKGHHDQPKLPDAVRLTCATLESPPVMQDYEGYFMAVYGPCYTKLHDLEGPAYHLFAPFSLLSPPHCTPDVLREEICSKLRAQDSKCALFDADFKDKWELLLWVLPQGSPTNTLHSFNQGILEQFMLPARVAKSDRRLYVEAHVVSTNPLPRVLAAVELVNGELPDFDIGPSSSEASTPQRSTPIAAAGLFSGKLSDSRFEARSSGPSTPPDSTEHSANRTDYCIVIMSCYFISHPSVKPVTRYANVLLSGCPDDLRGVMRSHCEDIREKHADKLNQFKGTDYGWHMRSFIRFHDERGQYVNPTPDRSMRFSTMSDLFLTRKELTSEAPTINIDIEFGIVNLGPNQPNFDSVYQLKPRAILNHHRIGTLKSSPLPVAASTSLLHKDSIAEHSRLTYPVLLTYPRKDPNSAYYTDTFARPFHNHLLGSTDDYEPLGNLRGTTVIQKYAQVPEKCRGQLWRWTARSEAAQMKVQPGVPRYPMLTFLHYDRAATSKPVKDRDIKGKVLKLAVRVVNCFSEPHLSEVQVPGDVLLDFEDGKSAIEALSTALKDGLADFRPEYKDLEYGIRFWVLPWAKGLDEDKYSEDIDDLGKLYRWKEGPLKLFLEGEMLANGERRVWLEAHLFRADVLSPSMNVDVSSEDEQQMSTFTAHFRAPDNVESSLLRVRFEVPNEYDSSGGSGDPDSVISGDSD</sequence>
<accession>F9X4J6</accession>
<reference evidence="2 3" key="1">
    <citation type="journal article" date="2011" name="PLoS Genet.">
        <title>Finished genome of the fungal wheat pathogen Mycosphaerella graminicola reveals dispensome structure, chromosome plasticity, and stealth pathogenesis.</title>
        <authorList>
            <person name="Goodwin S.B."/>
            <person name="Ben M'barek S."/>
            <person name="Dhillon B."/>
            <person name="Wittenberg A.H.J."/>
            <person name="Crane C.F."/>
            <person name="Hane J.K."/>
            <person name="Foster A.J."/>
            <person name="Van der Lee T.A.J."/>
            <person name="Grimwood J."/>
            <person name="Aerts A."/>
            <person name="Antoniw J."/>
            <person name="Bailey A."/>
            <person name="Bluhm B."/>
            <person name="Bowler J."/>
            <person name="Bristow J."/>
            <person name="van der Burgt A."/>
            <person name="Canto-Canche B."/>
            <person name="Churchill A.C.L."/>
            <person name="Conde-Ferraez L."/>
            <person name="Cools H.J."/>
            <person name="Coutinho P.M."/>
            <person name="Csukai M."/>
            <person name="Dehal P."/>
            <person name="De Wit P."/>
            <person name="Donzelli B."/>
            <person name="van de Geest H.C."/>
            <person name="van Ham R.C.H.J."/>
            <person name="Hammond-Kosack K.E."/>
            <person name="Henrissat B."/>
            <person name="Kilian A."/>
            <person name="Kobayashi A.K."/>
            <person name="Koopmann E."/>
            <person name="Kourmpetis Y."/>
            <person name="Kuzniar A."/>
            <person name="Lindquist E."/>
            <person name="Lombard V."/>
            <person name="Maliepaard C."/>
            <person name="Martins N."/>
            <person name="Mehrabi R."/>
            <person name="Nap J.P.H."/>
            <person name="Ponomarenko A."/>
            <person name="Rudd J.J."/>
            <person name="Salamov A."/>
            <person name="Schmutz J."/>
            <person name="Schouten H.J."/>
            <person name="Shapiro H."/>
            <person name="Stergiopoulos I."/>
            <person name="Torriani S.F.F."/>
            <person name="Tu H."/>
            <person name="de Vries R.P."/>
            <person name="Waalwijk C."/>
            <person name="Ware S.B."/>
            <person name="Wiebenga A."/>
            <person name="Zwiers L.-H."/>
            <person name="Oliver R.P."/>
            <person name="Grigoriev I.V."/>
            <person name="Kema G.H.J."/>
        </authorList>
    </citation>
    <scope>NUCLEOTIDE SEQUENCE [LARGE SCALE GENOMIC DNA]</scope>
    <source>
        <strain evidence="3">CBS 115943 / IPO323</strain>
    </source>
</reference>
<protein>
    <submittedName>
        <fullName evidence="2">Uncharacterized protein</fullName>
    </submittedName>
</protein>
<dbReference type="AlphaFoldDB" id="F9X4J6"/>
<gene>
    <name evidence="2" type="ORF">MYCGRDRAFT_90854</name>
</gene>
<dbReference type="eggNOG" id="ENOG502R12S">
    <property type="taxonomic scope" value="Eukaryota"/>
</dbReference>
<evidence type="ECO:0000256" key="1">
    <source>
        <dbReference type="SAM" id="MobiDB-lite"/>
    </source>
</evidence>
<feature type="region of interest" description="Disordered" evidence="1">
    <location>
        <begin position="941"/>
        <end position="961"/>
    </location>
</feature>
<keyword evidence="3" id="KW-1185">Reference proteome</keyword>
<dbReference type="EMBL" id="CM001197">
    <property type="protein sequence ID" value="EGP90469.1"/>
    <property type="molecule type" value="Genomic_DNA"/>
</dbReference>
<dbReference type="KEGG" id="ztr:MYCGRDRAFT_90854"/>
<evidence type="ECO:0000313" key="3">
    <source>
        <dbReference type="Proteomes" id="UP000008062"/>
    </source>
</evidence>
<feature type="compositionally biased region" description="Low complexity" evidence="1">
    <location>
        <begin position="951"/>
        <end position="961"/>
    </location>
</feature>
<organism evidence="2 3">
    <name type="scientific">Zymoseptoria tritici (strain CBS 115943 / IPO323)</name>
    <name type="common">Speckled leaf blotch fungus</name>
    <name type="synonym">Septoria tritici</name>
    <dbReference type="NCBI Taxonomy" id="336722"/>
    <lineage>
        <taxon>Eukaryota</taxon>
        <taxon>Fungi</taxon>
        <taxon>Dikarya</taxon>
        <taxon>Ascomycota</taxon>
        <taxon>Pezizomycotina</taxon>
        <taxon>Dothideomycetes</taxon>
        <taxon>Dothideomycetidae</taxon>
        <taxon>Mycosphaerellales</taxon>
        <taxon>Mycosphaerellaceae</taxon>
        <taxon>Zymoseptoria</taxon>
    </lineage>
</organism>
<dbReference type="RefSeq" id="XP_003855493.1">
    <property type="nucleotide sequence ID" value="XM_003855445.1"/>
</dbReference>